<dbReference type="InterPro" id="IPR001173">
    <property type="entry name" value="Glyco_trans_2-like"/>
</dbReference>
<accession>A0A6J6Q4G7</accession>
<proteinExistence type="inferred from homology"/>
<dbReference type="InterPro" id="IPR050256">
    <property type="entry name" value="Glycosyltransferase_2"/>
</dbReference>
<keyword evidence="4" id="KW-0808">Transferase</keyword>
<dbReference type="AlphaFoldDB" id="A0A6J6Q4G7"/>
<evidence type="ECO:0000256" key="1">
    <source>
        <dbReference type="ARBA" id="ARBA00001946"/>
    </source>
</evidence>
<name>A0A6J6Q4G7_9ZZZZ</name>
<comment type="similarity">
    <text evidence="2">Belongs to the glycosyltransferase 2 family.</text>
</comment>
<evidence type="ECO:0000256" key="5">
    <source>
        <dbReference type="ARBA" id="ARBA00022842"/>
    </source>
</evidence>
<evidence type="ECO:0000256" key="3">
    <source>
        <dbReference type="ARBA" id="ARBA00022676"/>
    </source>
</evidence>
<evidence type="ECO:0000313" key="7">
    <source>
        <dbReference type="EMBL" id="CAB4704273.1"/>
    </source>
</evidence>
<dbReference type="SUPFAM" id="SSF53448">
    <property type="entry name" value="Nucleotide-diphospho-sugar transferases"/>
    <property type="match status" value="1"/>
</dbReference>
<reference evidence="7" key="1">
    <citation type="submission" date="2020-05" db="EMBL/GenBank/DDBJ databases">
        <authorList>
            <person name="Chiriac C."/>
            <person name="Salcher M."/>
            <person name="Ghai R."/>
            <person name="Kavagutti S V."/>
        </authorList>
    </citation>
    <scope>NUCLEOTIDE SEQUENCE</scope>
</reference>
<evidence type="ECO:0000259" key="6">
    <source>
        <dbReference type="Pfam" id="PF00535"/>
    </source>
</evidence>
<organism evidence="7">
    <name type="scientific">freshwater metagenome</name>
    <dbReference type="NCBI Taxonomy" id="449393"/>
    <lineage>
        <taxon>unclassified sequences</taxon>
        <taxon>metagenomes</taxon>
        <taxon>ecological metagenomes</taxon>
    </lineage>
</organism>
<dbReference type="NCBIfam" id="NF010496">
    <property type="entry name" value="PRK13915.1"/>
    <property type="match status" value="1"/>
</dbReference>
<dbReference type="PANTHER" id="PTHR48090:SF10">
    <property type="entry name" value="GLUCOSYL-3-PHOSPHOGLYCERATE SYNTHASE"/>
    <property type="match status" value="1"/>
</dbReference>
<dbReference type="PANTHER" id="PTHR48090">
    <property type="entry name" value="UNDECAPRENYL-PHOSPHATE 4-DEOXY-4-FORMAMIDO-L-ARABINOSE TRANSFERASE-RELATED"/>
    <property type="match status" value="1"/>
</dbReference>
<dbReference type="Pfam" id="PF00535">
    <property type="entry name" value="Glycos_transf_2"/>
    <property type="match status" value="1"/>
</dbReference>
<dbReference type="Gene3D" id="3.90.550.10">
    <property type="entry name" value="Spore Coat Polysaccharide Biosynthesis Protein SpsA, Chain A"/>
    <property type="match status" value="1"/>
</dbReference>
<protein>
    <submittedName>
        <fullName evidence="7">Unannotated protein</fullName>
    </submittedName>
</protein>
<dbReference type="GO" id="GO:0016757">
    <property type="term" value="F:glycosyltransferase activity"/>
    <property type="evidence" value="ECO:0007669"/>
    <property type="project" value="UniProtKB-KW"/>
</dbReference>
<evidence type="ECO:0000256" key="4">
    <source>
        <dbReference type="ARBA" id="ARBA00022679"/>
    </source>
</evidence>
<comment type="cofactor">
    <cofactor evidence="1">
        <name>Mg(2+)</name>
        <dbReference type="ChEBI" id="CHEBI:18420"/>
    </cofactor>
</comment>
<evidence type="ECO:0000256" key="2">
    <source>
        <dbReference type="ARBA" id="ARBA00006739"/>
    </source>
</evidence>
<feature type="domain" description="Glycosyltransferase 2-like" evidence="6">
    <location>
        <begin position="31"/>
        <end position="151"/>
    </location>
</feature>
<sequence length="315" mass="34073">MTDWFTRRTSSASEWTLPQLLDLKADSRIAVVIPARNEASTVGTVVSLIASELMGLVDELVVMDSLSTDGTAAAARQAGAQVHSVADVRPDLGVRPGKGEALWKSLFVTTADLLVFIDADLTEWGTHFVTGLLGPLLTDPSVKLVRGFYDRVLDSGNVPSLEGGRVTELVARPWLALHRPQLSRVVQPLAGEWAIRRSVFEDLSVPVGYGVELSTLLDVHASFGLDAIAQVDLGRRAHRHQSLHDLAVMATELMSVGERRRQWTLASPKVGVEGSGGTFGTAVLRLPSDDRTWKVLPIPVDERPAAIGVEGYFRA</sequence>
<dbReference type="EMBL" id="CAEZXZ010000082">
    <property type="protein sequence ID" value="CAB4704273.1"/>
    <property type="molecule type" value="Genomic_DNA"/>
</dbReference>
<keyword evidence="3" id="KW-0328">Glycosyltransferase</keyword>
<gene>
    <name evidence="7" type="ORF">UFOPK2625_00665</name>
</gene>
<keyword evidence="5" id="KW-0460">Magnesium</keyword>
<dbReference type="InterPro" id="IPR029044">
    <property type="entry name" value="Nucleotide-diphossugar_trans"/>
</dbReference>